<proteinExistence type="inferred from homology"/>
<evidence type="ECO:0000259" key="7">
    <source>
        <dbReference type="Pfam" id="PF00551"/>
    </source>
</evidence>
<dbReference type="EMBL" id="JAHBOH010000001">
    <property type="protein sequence ID" value="MBT0993445.1"/>
    <property type="molecule type" value="Genomic_DNA"/>
</dbReference>
<dbReference type="InterPro" id="IPR002376">
    <property type="entry name" value="Formyl_transf_N"/>
</dbReference>
<feature type="binding site" evidence="6">
    <location>
        <position position="114"/>
    </location>
    <ligand>
        <name>(6R)-10-formyltetrahydrofolate</name>
        <dbReference type="ChEBI" id="CHEBI:195366"/>
    </ligand>
</feature>
<evidence type="ECO:0000256" key="6">
    <source>
        <dbReference type="HAMAP-Rule" id="MF_01930"/>
    </source>
</evidence>
<dbReference type="PANTHER" id="PTHR43369">
    <property type="entry name" value="PHOSPHORIBOSYLGLYCINAMIDE FORMYLTRANSFERASE"/>
    <property type="match status" value="1"/>
</dbReference>
<dbReference type="HAMAP" id="MF_01930">
    <property type="entry name" value="PurN"/>
    <property type="match status" value="1"/>
</dbReference>
<evidence type="ECO:0000313" key="9">
    <source>
        <dbReference type="Proteomes" id="UP000722125"/>
    </source>
</evidence>
<name>A0ABS5TWC7_9CELL</name>
<gene>
    <name evidence="6" type="primary">purN</name>
    <name evidence="8" type="ORF">KIN34_03990</name>
</gene>
<dbReference type="PROSITE" id="PS00373">
    <property type="entry name" value="GART"/>
    <property type="match status" value="1"/>
</dbReference>
<dbReference type="InterPro" id="IPR036477">
    <property type="entry name" value="Formyl_transf_N_sf"/>
</dbReference>
<accession>A0ABS5TWC7</accession>
<evidence type="ECO:0000256" key="3">
    <source>
        <dbReference type="ARBA" id="ARBA00022755"/>
    </source>
</evidence>
<dbReference type="SUPFAM" id="SSF53328">
    <property type="entry name" value="Formyltransferase"/>
    <property type="match status" value="1"/>
</dbReference>
<dbReference type="Gene3D" id="3.40.50.170">
    <property type="entry name" value="Formyl transferase, N-terminal domain"/>
    <property type="match status" value="1"/>
</dbReference>
<keyword evidence="3 6" id="KW-0658">Purine biosynthesis</keyword>
<comment type="pathway">
    <text evidence="1 6">Purine metabolism; IMP biosynthesis via de novo pathway; N(2)-formyl-N(1)-(5-phospho-D-ribosyl)glycinamide from N(1)-(5-phospho-D-ribosyl)glycinamide (10-formyl THF route): step 1/1.</text>
</comment>
<feature type="active site" description="Proton donor" evidence="6">
    <location>
        <position position="116"/>
    </location>
</feature>
<evidence type="ECO:0000256" key="4">
    <source>
        <dbReference type="ARBA" id="ARBA00038440"/>
    </source>
</evidence>
<feature type="domain" description="Formyl transferase N-terminal" evidence="7">
    <location>
        <begin position="11"/>
        <end position="191"/>
    </location>
</feature>
<organism evidence="8 9">
    <name type="scientific">Cellulomonas fulva</name>
    <dbReference type="NCBI Taxonomy" id="2835530"/>
    <lineage>
        <taxon>Bacteria</taxon>
        <taxon>Bacillati</taxon>
        <taxon>Actinomycetota</taxon>
        <taxon>Actinomycetes</taxon>
        <taxon>Micrococcales</taxon>
        <taxon>Cellulomonadaceae</taxon>
        <taxon>Cellulomonas</taxon>
    </lineage>
</organism>
<reference evidence="8 9" key="1">
    <citation type="submission" date="2021-05" db="EMBL/GenBank/DDBJ databases">
        <title>Description of Cellulomonas sp. DKR-3 sp. nov.</title>
        <authorList>
            <person name="Dahal R.H."/>
            <person name="Chaudhary D.K."/>
        </authorList>
    </citation>
    <scope>NUCLEOTIDE SEQUENCE [LARGE SCALE GENOMIC DNA]</scope>
    <source>
        <strain evidence="8 9">DKR-3</strain>
    </source>
</reference>
<dbReference type="EC" id="2.1.2.2" evidence="6"/>
<dbReference type="CDD" id="cd08645">
    <property type="entry name" value="FMT_core_GART"/>
    <property type="match status" value="1"/>
</dbReference>
<feature type="site" description="Raises pKa of active site His" evidence="6">
    <location>
        <position position="157"/>
    </location>
</feature>
<comment type="caution">
    <text evidence="8">The sequence shown here is derived from an EMBL/GenBank/DDBJ whole genome shotgun (WGS) entry which is preliminary data.</text>
</comment>
<comment type="function">
    <text evidence="6">Catalyzes the transfer of a formyl group from 10-formyltetrahydrofolate to 5-phospho-ribosyl-glycinamide (GAR), producing 5-phospho-ribosyl-N-formylglycinamide (FGAR) and tetrahydrofolate.</text>
</comment>
<evidence type="ECO:0000256" key="2">
    <source>
        <dbReference type="ARBA" id="ARBA00022679"/>
    </source>
</evidence>
<comment type="caution">
    <text evidence="6">Lacks conserved residue(s) required for the propagation of feature annotation.</text>
</comment>
<keyword evidence="2 6" id="KW-0808">Transferase</keyword>
<protein>
    <recommendedName>
        <fullName evidence="6">Phosphoribosylglycinamide formyltransferase</fullName>
        <ecNumber evidence="6">2.1.2.2</ecNumber>
    </recommendedName>
    <alternativeName>
        <fullName evidence="6">5'-phosphoribosylglycinamide transformylase</fullName>
    </alternativeName>
    <alternativeName>
        <fullName evidence="6">GAR transformylase</fullName>
        <shortName evidence="6">GART</shortName>
    </alternativeName>
</protein>
<sequence length="206" mass="21170">MTASADHRPVRIALLASGTGSTAAAIMDAAGRSLAGTVCLVISNNSGSGALEHARRRGVPTRHLSGVTHLDPDELDAAMLAALEEADADLVVLAGYMKKLGPRTLARWAGEVVNTHPALLPAYGGVGMYGDRVHAAVLADGARETGASVHVVTAEYDEGPVLARAVVPVEPDDDVASLRARVQAAEKALLLGWLAERCGGTEGHSA</sequence>
<evidence type="ECO:0000256" key="1">
    <source>
        <dbReference type="ARBA" id="ARBA00005054"/>
    </source>
</evidence>
<dbReference type="InterPro" id="IPR001555">
    <property type="entry name" value="GART_AS"/>
</dbReference>
<evidence type="ECO:0000256" key="5">
    <source>
        <dbReference type="ARBA" id="ARBA00047664"/>
    </source>
</evidence>
<dbReference type="PANTHER" id="PTHR43369:SF2">
    <property type="entry name" value="PHOSPHORIBOSYLGLYCINAMIDE FORMYLTRANSFERASE"/>
    <property type="match status" value="1"/>
</dbReference>
<dbReference type="InterPro" id="IPR004607">
    <property type="entry name" value="GART"/>
</dbReference>
<comment type="catalytic activity">
    <reaction evidence="5 6">
        <text>N(1)-(5-phospho-beta-D-ribosyl)glycinamide + (6R)-10-formyltetrahydrofolate = N(2)-formyl-N(1)-(5-phospho-beta-D-ribosyl)glycinamide + (6S)-5,6,7,8-tetrahydrofolate + H(+)</text>
        <dbReference type="Rhea" id="RHEA:15053"/>
        <dbReference type="ChEBI" id="CHEBI:15378"/>
        <dbReference type="ChEBI" id="CHEBI:57453"/>
        <dbReference type="ChEBI" id="CHEBI:143788"/>
        <dbReference type="ChEBI" id="CHEBI:147286"/>
        <dbReference type="ChEBI" id="CHEBI:195366"/>
        <dbReference type="EC" id="2.1.2.2"/>
    </reaction>
</comment>
<keyword evidence="9" id="KW-1185">Reference proteome</keyword>
<dbReference type="Pfam" id="PF00551">
    <property type="entry name" value="Formyl_trans_N"/>
    <property type="match status" value="1"/>
</dbReference>
<dbReference type="Proteomes" id="UP000722125">
    <property type="component" value="Unassembled WGS sequence"/>
</dbReference>
<evidence type="ECO:0000313" key="8">
    <source>
        <dbReference type="EMBL" id="MBT0993445.1"/>
    </source>
</evidence>
<dbReference type="RefSeq" id="WP_214346984.1">
    <property type="nucleotide sequence ID" value="NZ_JAHBOH010000001.1"/>
</dbReference>
<comment type="similarity">
    <text evidence="4 6">Belongs to the GART family.</text>
</comment>